<dbReference type="InterPro" id="IPR052374">
    <property type="entry name" value="SERAC1"/>
</dbReference>
<keyword evidence="11" id="KW-1185">Reference proteome</keyword>
<dbReference type="PANTHER" id="PTHR48182">
    <property type="entry name" value="PROTEIN SERAC1"/>
    <property type="match status" value="1"/>
</dbReference>
<evidence type="ECO:0000256" key="8">
    <source>
        <dbReference type="SAM" id="MobiDB-lite"/>
    </source>
</evidence>
<keyword evidence="7" id="KW-0472">Membrane</keyword>
<evidence type="ECO:0000256" key="7">
    <source>
        <dbReference type="ARBA" id="ARBA00023136"/>
    </source>
</evidence>
<dbReference type="SUPFAM" id="SSF53474">
    <property type="entry name" value="alpha/beta-Hydrolases"/>
    <property type="match status" value="1"/>
</dbReference>
<evidence type="ECO:0000313" key="10">
    <source>
        <dbReference type="EMBL" id="KAK1772209.1"/>
    </source>
</evidence>
<dbReference type="GO" id="GO:0005739">
    <property type="term" value="C:mitochondrion"/>
    <property type="evidence" value="ECO:0007669"/>
    <property type="project" value="UniProtKB-SubCell"/>
</dbReference>
<evidence type="ECO:0000256" key="1">
    <source>
        <dbReference type="ARBA" id="ARBA00004173"/>
    </source>
</evidence>
<organism evidence="10 11">
    <name type="scientific">Phialemonium atrogriseum</name>
    <dbReference type="NCBI Taxonomy" id="1093897"/>
    <lineage>
        <taxon>Eukaryota</taxon>
        <taxon>Fungi</taxon>
        <taxon>Dikarya</taxon>
        <taxon>Ascomycota</taxon>
        <taxon>Pezizomycotina</taxon>
        <taxon>Sordariomycetes</taxon>
        <taxon>Sordariomycetidae</taxon>
        <taxon>Cephalothecales</taxon>
        <taxon>Cephalothecaceae</taxon>
        <taxon>Phialemonium</taxon>
    </lineage>
</organism>
<dbReference type="EMBL" id="MU838997">
    <property type="protein sequence ID" value="KAK1772209.1"/>
    <property type="molecule type" value="Genomic_DNA"/>
</dbReference>
<feature type="region of interest" description="Disordered" evidence="8">
    <location>
        <begin position="304"/>
        <end position="342"/>
    </location>
</feature>
<accession>A0AAJ0C8P2</accession>
<comment type="subcellular location">
    <subcellularLocation>
        <location evidence="2">Endoplasmic reticulum</location>
    </subcellularLocation>
    <subcellularLocation>
        <location evidence="3">Membrane</location>
    </subcellularLocation>
    <subcellularLocation>
        <location evidence="1">Mitochondrion</location>
    </subcellularLocation>
</comment>
<sequence>MISMKRLWGREQGPSLDKTDKPSLWVGSYGMKVLYAAVEPTVDIVFVHGLTGHRERTWTAQSGCGLWPQTLLPKEIPSARILTYGYDANVVKMWSWVSSNNLADHAKNLLSALATCRNTDTEAMNRRLIFVAHSLGGLVCQEALVLSSHSADKHLRKILECTRAIAFAGTPHSGVGMAASVERVARWTDLVRHTNPRIIGALGRDSEVLSQIQHDFHSILRFRADNGYPKIEITCFYEEVSLPGIGEVVAKSSATIPGYIAIGIHSNHMDMVRFPTQNDPGFVSVAGELRRWVMDMDPSLDSKDISMSLDSKDRSMSLDSKDRSMSLDSTDRSMSLDSTDRSMSLDRSMAMVAAEDEDAIPDDVAPAKTAQQSILGITIGGNVIKSIVSSSITVHGNLVFSH</sequence>
<evidence type="ECO:0000313" key="11">
    <source>
        <dbReference type="Proteomes" id="UP001244011"/>
    </source>
</evidence>
<keyword evidence="6" id="KW-0496">Mitochondrion</keyword>
<dbReference type="GO" id="GO:0005783">
    <property type="term" value="C:endoplasmic reticulum"/>
    <property type="evidence" value="ECO:0007669"/>
    <property type="project" value="UniProtKB-SubCell"/>
</dbReference>
<dbReference type="GeneID" id="85309574"/>
<dbReference type="PANTHER" id="PTHR48182:SF2">
    <property type="entry name" value="PROTEIN SERAC1"/>
    <property type="match status" value="1"/>
</dbReference>
<feature type="domain" description="DUF676" evidence="9">
    <location>
        <begin position="44"/>
        <end position="205"/>
    </location>
</feature>
<evidence type="ECO:0000256" key="4">
    <source>
        <dbReference type="ARBA" id="ARBA00007920"/>
    </source>
</evidence>
<dbReference type="AlphaFoldDB" id="A0AAJ0C8P2"/>
<dbReference type="Proteomes" id="UP001244011">
    <property type="component" value="Unassembled WGS sequence"/>
</dbReference>
<keyword evidence="5" id="KW-0256">Endoplasmic reticulum</keyword>
<evidence type="ECO:0000256" key="3">
    <source>
        <dbReference type="ARBA" id="ARBA00004370"/>
    </source>
</evidence>
<name>A0AAJ0C8P2_9PEZI</name>
<evidence type="ECO:0000256" key="6">
    <source>
        <dbReference type="ARBA" id="ARBA00023128"/>
    </source>
</evidence>
<dbReference type="InterPro" id="IPR007751">
    <property type="entry name" value="DUF676_lipase-like"/>
</dbReference>
<dbReference type="Pfam" id="PF05057">
    <property type="entry name" value="DUF676"/>
    <property type="match status" value="1"/>
</dbReference>
<gene>
    <name evidence="10" type="ORF">QBC33DRAFT_520561</name>
</gene>
<dbReference type="Gene3D" id="3.40.50.1820">
    <property type="entry name" value="alpha/beta hydrolase"/>
    <property type="match status" value="1"/>
</dbReference>
<feature type="compositionally biased region" description="Basic and acidic residues" evidence="8">
    <location>
        <begin position="304"/>
        <end position="331"/>
    </location>
</feature>
<evidence type="ECO:0000256" key="5">
    <source>
        <dbReference type="ARBA" id="ARBA00022824"/>
    </source>
</evidence>
<evidence type="ECO:0000259" key="9">
    <source>
        <dbReference type="Pfam" id="PF05057"/>
    </source>
</evidence>
<proteinExistence type="inferred from homology"/>
<reference evidence="10" key="1">
    <citation type="submission" date="2023-06" db="EMBL/GenBank/DDBJ databases">
        <title>Genome-scale phylogeny and comparative genomics of the fungal order Sordariales.</title>
        <authorList>
            <consortium name="Lawrence Berkeley National Laboratory"/>
            <person name="Hensen N."/>
            <person name="Bonometti L."/>
            <person name="Westerberg I."/>
            <person name="Brannstrom I.O."/>
            <person name="Guillou S."/>
            <person name="Cros-Aarteil S."/>
            <person name="Calhoun S."/>
            <person name="Haridas S."/>
            <person name="Kuo A."/>
            <person name="Mondo S."/>
            <person name="Pangilinan J."/>
            <person name="Riley R."/>
            <person name="Labutti K."/>
            <person name="Andreopoulos B."/>
            <person name="Lipzen A."/>
            <person name="Chen C."/>
            <person name="Yanf M."/>
            <person name="Daum C."/>
            <person name="Ng V."/>
            <person name="Clum A."/>
            <person name="Steindorff A."/>
            <person name="Ohm R."/>
            <person name="Martin F."/>
            <person name="Silar P."/>
            <person name="Natvig D."/>
            <person name="Lalanne C."/>
            <person name="Gautier V."/>
            <person name="Ament-Velasquez S.L."/>
            <person name="Kruys A."/>
            <person name="Hutchinson M.I."/>
            <person name="Powell A.J."/>
            <person name="Barry K."/>
            <person name="Miller A.N."/>
            <person name="Grigoriev I.V."/>
            <person name="Debuchy R."/>
            <person name="Gladieux P."/>
            <person name="Thoren M.H."/>
            <person name="Johannesson H."/>
        </authorList>
    </citation>
    <scope>NUCLEOTIDE SEQUENCE</scope>
    <source>
        <strain evidence="10">8032-3</strain>
    </source>
</reference>
<comment type="similarity">
    <text evidence="4">Belongs to the putative lipase ROG1 family.</text>
</comment>
<dbReference type="GO" id="GO:0016020">
    <property type="term" value="C:membrane"/>
    <property type="evidence" value="ECO:0007669"/>
    <property type="project" value="UniProtKB-SubCell"/>
</dbReference>
<dbReference type="RefSeq" id="XP_060288422.1">
    <property type="nucleotide sequence ID" value="XM_060426387.1"/>
</dbReference>
<evidence type="ECO:0000256" key="2">
    <source>
        <dbReference type="ARBA" id="ARBA00004240"/>
    </source>
</evidence>
<protein>
    <recommendedName>
        <fullName evidence="9">DUF676 domain-containing protein</fullName>
    </recommendedName>
</protein>
<dbReference type="InterPro" id="IPR029058">
    <property type="entry name" value="AB_hydrolase_fold"/>
</dbReference>
<comment type="caution">
    <text evidence="10">The sequence shown here is derived from an EMBL/GenBank/DDBJ whole genome shotgun (WGS) entry which is preliminary data.</text>
</comment>